<feature type="disulfide bond" evidence="9">
    <location>
        <begin position="758"/>
        <end position="773"/>
    </location>
</feature>
<dbReference type="InterPro" id="IPR023415">
    <property type="entry name" value="LDLR_class-A_CS"/>
</dbReference>
<dbReference type="CDD" id="cd00112">
    <property type="entry name" value="LDLa"/>
    <property type="match status" value="4"/>
</dbReference>
<dbReference type="AlphaFoldDB" id="A0A0R3RRX3"/>
<dbReference type="PROSITE" id="PS01209">
    <property type="entry name" value="LDLRA_1"/>
    <property type="match status" value="3"/>
</dbReference>
<feature type="region of interest" description="Disordered" evidence="10">
    <location>
        <begin position="86"/>
        <end position="110"/>
    </location>
</feature>
<feature type="disulfide bond" evidence="9">
    <location>
        <begin position="41"/>
        <end position="59"/>
    </location>
</feature>
<dbReference type="SMART" id="SM00192">
    <property type="entry name" value="LDLa"/>
    <property type="match status" value="4"/>
</dbReference>
<evidence type="ECO:0000256" key="8">
    <source>
        <dbReference type="ARBA" id="ARBA00023180"/>
    </source>
</evidence>
<dbReference type="PANTHER" id="PTHR22722">
    <property type="entry name" value="LOW-DENSITY LIPOPROTEIN RECEPTOR-RELATED PROTEIN 2-RELATED"/>
    <property type="match status" value="1"/>
</dbReference>
<evidence type="ECO:0000256" key="5">
    <source>
        <dbReference type="ARBA" id="ARBA00023136"/>
    </source>
</evidence>
<dbReference type="PRINTS" id="PR00261">
    <property type="entry name" value="LDLRECEPTOR"/>
</dbReference>
<dbReference type="InterPro" id="IPR051221">
    <property type="entry name" value="LDLR-related"/>
</dbReference>
<dbReference type="GO" id="GO:0043235">
    <property type="term" value="C:receptor complex"/>
    <property type="evidence" value="ECO:0007669"/>
    <property type="project" value="TreeGrafter"/>
</dbReference>
<evidence type="ECO:0000256" key="6">
    <source>
        <dbReference type="ARBA" id="ARBA00023157"/>
    </source>
</evidence>
<feature type="disulfide bond" evidence="9">
    <location>
        <begin position="746"/>
        <end position="764"/>
    </location>
</feature>
<dbReference type="Gene3D" id="4.10.400.10">
    <property type="entry name" value="Low-density Lipoprotein Receptor"/>
    <property type="match status" value="4"/>
</dbReference>
<organism evidence="11 12">
    <name type="scientific">Elaeophora elaphi</name>
    <dbReference type="NCBI Taxonomy" id="1147741"/>
    <lineage>
        <taxon>Eukaryota</taxon>
        <taxon>Metazoa</taxon>
        <taxon>Ecdysozoa</taxon>
        <taxon>Nematoda</taxon>
        <taxon>Chromadorea</taxon>
        <taxon>Rhabditida</taxon>
        <taxon>Spirurina</taxon>
        <taxon>Spiruromorpha</taxon>
        <taxon>Filarioidea</taxon>
        <taxon>Onchocercidae</taxon>
        <taxon>Elaeophora</taxon>
    </lineage>
</organism>
<keyword evidence="4" id="KW-1133">Transmembrane helix</keyword>
<keyword evidence="8" id="KW-0325">Glycoprotein</keyword>
<name>A0A0R3RRX3_9BILA</name>
<comment type="subcellular location">
    <subcellularLocation>
        <location evidence="1">Membrane</location>
        <topology evidence="1">Single-pass membrane protein</topology>
    </subcellularLocation>
</comment>
<dbReference type="InterPro" id="IPR002172">
    <property type="entry name" value="LDrepeatLR_classA_rpt"/>
</dbReference>
<feature type="region of interest" description="Disordered" evidence="10">
    <location>
        <begin position="423"/>
        <end position="682"/>
    </location>
</feature>
<evidence type="ECO:0000256" key="3">
    <source>
        <dbReference type="ARBA" id="ARBA00022737"/>
    </source>
</evidence>
<protein>
    <submittedName>
        <fullName evidence="12">Basement membrane-specific heparan sulfate proteoglycan core protein</fullName>
    </submittedName>
</protein>
<reference evidence="12" key="1">
    <citation type="submission" date="2016-04" db="UniProtKB">
        <authorList>
            <consortium name="WormBaseParasite"/>
        </authorList>
    </citation>
    <scope>IDENTIFICATION</scope>
</reference>
<evidence type="ECO:0000256" key="10">
    <source>
        <dbReference type="SAM" id="MobiDB-lite"/>
    </source>
</evidence>
<feature type="disulfide bond" evidence="9">
    <location>
        <begin position="392"/>
        <end position="407"/>
    </location>
</feature>
<dbReference type="WBParaSite" id="EEL_0000452201-mRNA-1">
    <property type="protein sequence ID" value="EEL_0000452201-mRNA-1"/>
    <property type="gene ID" value="EEL_0000452201"/>
</dbReference>
<dbReference type="PANTHER" id="PTHR22722:SF15">
    <property type="entry name" value="LOW-DENSITY LIPOPROTEIN RECEPTOR-RELATED"/>
    <property type="match status" value="1"/>
</dbReference>
<evidence type="ECO:0000313" key="12">
    <source>
        <dbReference type="WBParaSite" id="EEL_0000452201-mRNA-1"/>
    </source>
</evidence>
<feature type="disulfide bond" evidence="9">
    <location>
        <begin position="739"/>
        <end position="751"/>
    </location>
</feature>
<feature type="region of interest" description="Disordered" evidence="10">
    <location>
        <begin position="286"/>
        <end position="310"/>
    </location>
</feature>
<feature type="compositionally biased region" description="Basic and acidic residues" evidence="10">
    <location>
        <begin position="538"/>
        <end position="682"/>
    </location>
</feature>
<dbReference type="PROSITE" id="PS50068">
    <property type="entry name" value="LDLRA_2"/>
    <property type="match status" value="4"/>
</dbReference>
<keyword evidence="3" id="KW-0677">Repeat</keyword>
<keyword evidence="6 9" id="KW-1015">Disulfide bond</keyword>
<evidence type="ECO:0000256" key="9">
    <source>
        <dbReference type="PROSITE-ProRule" id="PRU00124"/>
    </source>
</evidence>
<dbReference type="SUPFAM" id="SSF57424">
    <property type="entry name" value="LDL receptor-like module"/>
    <property type="match status" value="4"/>
</dbReference>
<feature type="disulfide bond" evidence="9">
    <location>
        <begin position="34"/>
        <end position="46"/>
    </location>
</feature>
<dbReference type="GO" id="GO:0042562">
    <property type="term" value="F:hormone binding"/>
    <property type="evidence" value="ECO:0007669"/>
    <property type="project" value="TreeGrafter"/>
</dbReference>
<keyword evidence="5" id="KW-0472">Membrane</keyword>
<feature type="disulfide bond" evidence="9">
    <location>
        <begin position="373"/>
        <end position="385"/>
    </location>
</feature>
<feature type="compositionally biased region" description="Polar residues" evidence="10">
    <location>
        <begin position="98"/>
        <end position="110"/>
    </location>
</feature>
<feature type="disulfide bond" evidence="9">
    <location>
        <begin position="380"/>
        <end position="398"/>
    </location>
</feature>
<evidence type="ECO:0000313" key="11">
    <source>
        <dbReference type="Proteomes" id="UP000050640"/>
    </source>
</evidence>
<evidence type="ECO:0000256" key="2">
    <source>
        <dbReference type="ARBA" id="ARBA00022692"/>
    </source>
</evidence>
<feature type="compositionally biased region" description="Basic and acidic residues" evidence="10">
    <location>
        <begin position="433"/>
        <end position="530"/>
    </location>
</feature>
<dbReference type="GO" id="GO:0016324">
    <property type="term" value="C:apical plasma membrane"/>
    <property type="evidence" value="ECO:0007669"/>
    <property type="project" value="TreeGrafter"/>
</dbReference>
<feature type="disulfide bond" evidence="9">
    <location>
        <begin position="53"/>
        <end position="68"/>
    </location>
</feature>
<comment type="caution">
    <text evidence="9">Lacks conserved residue(s) required for the propagation of feature annotation.</text>
</comment>
<sequence length="798" mass="93248">MRPKRYYSKRNKKSVKKVFHLHLGSEKRSITENCGTKYYSCDSGECIPREKACDRHYDCSDGSDEMKCEYFIAAQQAYSESINSSTAKKIGKTDEGIQENNPYNQESDVSNRSILASSDNGTNQHSYPSGTNYKAYEFNSWRGNDYKHFSGHGKMGQYDNAPTWTDNGRTGYSRSKTDGHHNGNGQNLNDKHYNYIPNGGNGHHHNRPTVYDTSESYQHKELNGHQSNEIQQAGINHMQQLSLNGLKESNYKSNGHVDTLFRNGETESGGYHAGTTNGKTEIRNETNHASHTNQNDNETDGSDEEGREECSDQEFRQIFLECPYLPEARCVHYMKICDGIDDCGDGSDEVNCANDEIKPPTTSDSLTVATTGCGTNQFRCENGKCIAEVDRCDHKYDCDDGTDEITCGFSEYFVQALQQARSTTVHPIDAEPEEQKDGRIPEDEGRQIQEEQHEKLGKEKEEKERRREGELWEEQERERQEQKRILEEEEQRQREEERERAERERIKQEYYEKERQREEVEQQRREKEYEREEESGQEQDKWERPESEKMGERMELQQEQEKIKQGMELPQEERRRGEEDEEHGFPDTERKSLEEKEQQRYAEDEQRRQEEERKRQEEEEEENRRRLEEDERRLEEDRKRVEEDGRRVEEDGRRVEKLSRVGYDEPKREPEKAGRDEGIGEHEKHQMTVEGVRIKESDKQRKPELERYDLYKQNKIGVDGYTDANARERYEVVEAGGICTVQQYQCVSGECIEKTAHCDGKTDCSDGSDEVMCDRAPKKPFSRISKPITCKFFVSFIL</sequence>
<dbReference type="InterPro" id="IPR036055">
    <property type="entry name" value="LDL_receptor-like_sf"/>
</dbReference>
<keyword evidence="2" id="KW-0812">Transmembrane</keyword>
<evidence type="ECO:0000256" key="1">
    <source>
        <dbReference type="ARBA" id="ARBA00004167"/>
    </source>
</evidence>
<accession>A0A0R3RRX3</accession>
<feature type="compositionally biased region" description="Acidic residues" evidence="10">
    <location>
        <begin position="297"/>
        <end position="307"/>
    </location>
</feature>
<feature type="disulfide bond" evidence="9">
    <location>
        <begin position="337"/>
        <end position="352"/>
    </location>
</feature>
<proteinExistence type="predicted"/>
<dbReference type="STRING" id="1147741.A0A0R3RRX3"/>
<evidence type="ECO:0000256" key="7">
    <source>
        <dbReference type="ARBA" id="ARBA00023170"/>
    </source>
</evidence>
<keyword evidence="7" id="KW-0675">Receptor</keyword>
<dbReference type="GO" id="GO:0006898">
    <property type="term" value="P:receptor-mediated endocytosis"/>
    <property type="evidence" value="ECO:0007669"/>
    <property type="project" value="TreeGrafter"/>
</dbReference>
<keyword evidence="11" id="KW-1185">Reference proteome</keyword>
<evidence type="ECO:0000256" key="4">
    <source>
        <dbReference type="ARBA" id="ARBA00022989"/>
    </source>
</evidence>
<dbReference type="Proteomes" id="UP000050640">
    <property type="component" value="Unplaced"/>
</dbReference>
<dbReference type="Pfam" id="PF00057">
    <property type="entry name" value="Ldl_recept_a"/>
    <property type="match status" value="4"/>
</dbReference>